<dbReference type="GO" id="GO:0016787">
    <property type="term" value="F:hydrolase activity"/>
    <property type="evidence" value="ECO:0007669"/>
    <property type="project" value="UniProtKB-KW"/>
</dbReference>
<evidence type="ECO:0000256" key="4">
    <source>
        <dbReference type="ARBA" id="ARBA00022737"/>
    </source>
</evidence>
<evidence type="ECO:0000313" key="9">
    <source>
        <dbReference type="Proteomes" id="UP000263642"/>
    </source>
</evidence>
<dbReference type="EMBL" id="DQAY01000023">
    <property type="protein sequence ID" value="HCO22194.1"/>
    <property type="molecule type" value="Genomic_DNA"/>
</dbReference>
<dbReference type="PIRSF" id="PIRSF039117">
    <property type="entry name" value="KaiC"/>
    <property type="match status" value="1"/>
</dbReference>
<dbReference type="InterPro" id="IPR030665">
    <property type="entry name" value="KaiC"/>
</dbReference>
<gene>
    <name evidence="8" type="ORF">DIT97_03675</name>
</gene>
<dbReference type="GO" id="GO:0004674">
    <property type="term" value="F:protein serine/threonine kinase activity"/>
    <property type="evidence" value="ECO:0007669"/>
    <property type="project" value="UniProtKB-EC"/>
</dbReference>
<dbReference type="PROSITE" id="PS51146">
    <property type="entry name" value="KAIC"/>
    <property type="match status" value="2"/>
</dbReference>
<dbReference type="AlphaFoldDB" id="A0A3D3R016"/>
<feature type="domain" description="KaiC" evidence="7">
    <location>
        <begin position="8"/>
        <end position="248"/>
    </location>
</feature>
<protein>
    <recommendedName>
        <fullName evidence="1">non-specific serine/threonine protein kinase</fullName>
        <ecNumber evidence="1">2.7.11.1</ecNumber>
    </recommendedName>
</protein>
<dbReference type="Gene3D" id="3.40.50.300">
    <property type="entry name" value="P-loop containing nucleotide triphosphate hydrolases"/>
    <property type="match status" value="2"/>
</dbReference>
<dbReference type="SUPFAM" id="SSF52540">
    <property type="entry name" value="P-loop containing nucleoside triphosphate hydrolases"/>
    <property type="match status" value="2"/>
</dbReference>
<feature type="domain" description="KaiC" evidence="7">
    <location>
        <begin position="250"/>
        <end position="499"/>
    </location>
</feature>
<accession>A0A3D3R016</accession>
<evidence type="ECO:0000256" key="3">
    <source>
        <dbReference type="ARBA" id="ARBA00022679"/>
    </source>
</evidence>
<dbReference type="PANTHER" id="PTHR42926">
    <property type="match status" value="1"/>
</dbReference>
<organism evidence="8 9">
    <name type="scientific">Gimesia maris</name>
    <dbReference type="NCBI Taxonomy" id="122"/>
    <lineage>
        <taxon>Bacteria</taxon>
        <taxon>Pseudomonadati</taxon>
        <taxon>Planctomycetota</taxon>
        <taxon>Planctomycetia</taxon>
        <taxon>Planctomycetales</taxon>
        <taxon>Planctomycetaceae</taxon>
        <taxon>Gimesia</taxon>
    </lineage>
</organism>
<sequence>MNDSKLDQMVQTGNPALDTILEGGLTSGRVYLVEGDPGTGKTTLALQFLLEGAKNGETGLYVTLSETKEELEAVAASHGWNMQDIEVYELIDSSELVDSNASQYSMFEPSEVELSKTIRGVLEHVEQSKPTRVAFDSLSEMRLLAQSPLRYRRQILALKHFFTGRNCTVLMLDDNTAQDADQQLQSIAHGVIRLEHMMGDYGGERRRLRVIKHRGQKFQGGYHDFQLLTGGLNLFPRKGQPQPIENANFPLILSGNESLDQLVGGGLSPGTSTLLLGPAGVGKSSTAMLYAISAASRGEKSVFFIFDETREVLLERAASLNMPLQEHLESGNILIHQLDPGELLPGEFACQIREAIQPSEDGRRVSVVVIDSLNGYMNAMPHEHFLIVQMHEILKTLARQKILTFLVVAQHGMLGHMATPVDASYLADSVILFRYFEATGELRQAISVVKKRTGSHERTIREFQMRDGVIRVGSPLDEFQGILSGTPTFTGKTSKLLGREHE</sequence>
<dbReference type="InterPro" id="IPR027417">
    <property type="entry name" value="P-loop_NTPase"/>
</dbReference>
<dbReference type="InterPro" id="IPR051347">
    <property type="entry name" value="Circadian_clock_KaiC-rel"/>
</dbReference>
<comment type="caution">
    <text evidence="8">The sequence shown here is derived from an EMBL/GenBank/DDBJ whole genome shotgun (WGS) entry which is preliminary data.</text>
</comment>
<evidence type="ECO:0000256" key="2">
    <source>
        <dbReference type="ARBA" id="ARBA00022553"/>
    </source>
</evidence>
<evidence type="ECO:0000313" key="8">
    <source>
        <dbReference type="EMBL" id="HCO22194.1"/>
    </source>
</evidence>
<reference evidence="8 9" key="1">
    <citation type="journal article" date="2018" name="Nat. Biotechnol.">
        <title>A standardized bacterial taxonomy based on genome phylogeny substantially revises the tree of life.</title>
        <authorList>
            <person name="Parks D.H."/>
            <person name="Chuvochina M."/>
            <person name="Waite D.W."/>
            <person name="Rinke C."/>
            <person name="Skarshewski A."/>
            <person name="Chaumeil P.A."/>
            <person name="Hugenholtz P."/>
        </authorList>
    </citation>
    <scope>NUCLEOTIDE SEQUENCE [LARGE SCALE GENOMIC DNA]</scope>
    <source>
        <strain evidence="8">UBA9375</strain>
    </source>
</reference>
<dbReference type="InterPro" id="IPR003593">
    <property type="entry name" value="AAA+_ATPase"/>
</dbReference>
<evidence type="ECO:0000256" key="1">
    <source>
        <dbReference type="ARBA" id="ARBA00012513"/>
    </source>
</evidence>
<dbReference type="GO" id="GO:0005524">
    <property type="term" value="F:ATP binding"/>
    <property type="evidence" value="ECO:0007669"/>
    <property type="project" value="InterPro"/>
</dbReference>
<keyword evidence="5" id="KW-0418">Kinase</keyword>
<proteinExistence type="predicted"/>
<evidence type="ECO:0000256" key="5">
    <source>
        <dbReference type="ARBA" id="ARBA00022777"/>
    </source>
</evidence>
<evidence type="ECO:0000256" key="6">
    <source>
        <dbReference type="ARBA" id="ARBA00022801"/>
    </source>
</evidence>
<evidence type="ECO:0000259" key="7">
    <source>
        <dbReference type="PROSITE" id="PS51146"/>
    </source>
</evidence>
<dbReference type="PANTHER" id="PTHR42926:SF1">
    <property type="entry name" value="CIRCADIAN CLOCK OSCILLATOR PROTEIN KAIC 1"/>
    <property type="match status" value="1"/>
</dbReference>
<dbReference type="InterPro" id="IPR014774">
    <property type="entry name" value="KaiC-like_dom"/>
</dbReference>
<name>A0A3D3R016_9PLAN</name>
<dbReference type="Proteomes" id="UP000263642">
    <property type="component" value="Unassembled WGS sequence"/>
</dbReference>
<keyword evidence="6" id="KW-0378">Hydrolase</keyword>
<dbReference type="EC" id="2.7.11.1" evidence="1"/>
<keyword evidence="4" id="KW-0677">Repeat</keyword>
<dbReference type="SMART" id="SM00382">
    <property type="entry name" value="AAA"/>
    <property type="match status" value="2"/>
</dbReference>
<dbReference type="InterPro" id="IPR010624">
    <property type="entry name" value="KaiC_dom"/>
</dbReference>
<dbReference type="CDD" id="cd19488">
    <property type="entry name" value="KaiC-like_N"/>
    <property type="match status" value="1"/>
</dbReference>
<keyword evidence="2" id="KW-0597">Phosphoprotein</keyword>
<dbReference type="Pfam" id="PF06745">
    <property type="entry name" value="ATPase"/>
    <property type="match status" value="2"/>
</dbReference>
<dbReference type="PRINTS" id="PR01874">
    <property type="entry name" value="DNAREPAIRADA"/>
</dbReference>
<keyword evidence="3" id="KW-0808">Transferase</keyword>